<keyword evidence="2" id="KW-1185">Reference proteome</keyword>
<dbReference type="AlphaFoldDB" id="A0A239BG70"/>
<evidence type="ECO:0000313" key="1">
    <source>
        <dbReference type="EMBL" id="SNS07107.1"/>
    </source>
</evidence>
<organism evidence="1 2">
    <name type="scientific">Hymenobacter mucosus</name>
    <dbReference type="NCBI Taxonomy" id="1411120"/>
    <lineage>
        <taxon>Bacteria</taxon>
        <taxon>Pseudomonadati</taxon>
        <taxon>Bacteroidota</taxon>
        <taxon>Cytophagia</taxon>
        <taxon>Cytophagales</taxon>
        <taxon>Hymenobacteraceae</taxon>
        <taxon>Hymenobacter</taxon>
    </lineage>
</organism>
<name>A0A239BG70_9BACT</name>
<accession>A0A239BG70</accession>
<reference evidence="2" key="1">
    <citation type="submission" date="2017-06" db="EMBL/GenBank/DDBJ databases">
        <authorList>
            <person name="Varghese N."/>
            <person name="Submissions S."/>
        </authorList>
    </citation>
    <scope>NUCLEOTIDE SEQUENCE [LARGE SCALE GENOMIC DNA]</scope>
    <source>
        <strain evidence="2">DSM 28041</strain>
    </source>
</reference>
<protein>
    <submittedName>
        <fullName evidence="1">Uncharacterized protein</fullName>
    </submittedName>
</protein>
<evidence type="ECO:0000313" key="2">
    <source>
        <dbReference type="Proteomes" id="UP000198310"/>
    </source>
</evidence>
<dbReference type="EMBL" id="FZNS01000023">
    <property type="protein sequence ID" value="SNS07107.1"/>
    <property type="molecule type" value="Genomic_DNA"/>
</dbReference>
<gene>
    <name evidence="1" type="ORF">SAMN06269173_12338</name>
</gene>
<dbReference type="RefSeq" id="WP_143437267.1">
    <property type="nucleotide sequence ID" value="NZ_FZNS01000023.1"/>
</dbReference>
<dbReference type="Proteomes" id="UP000198310">
    <property type="component" value="Unassembled WGS sequence"/>
</dbReference>
<sequence length="85" mass="9599">MRVPPFHSPLRGIGLEEAWHDHSECPIGKSIHPHDRILGTGCSLARCKFCVLLDEPLSNTHTDTLLPLPHYPPEKARIKTLVNTW</sequence>
<proteinExistence type="predicted"/>